<dbReference type="SUPFAM" id="SSF57667">
    <property type="entry name" value="beta-beta-alpha zinc fingers"/>
    <property type="match status" value="2"/>
</dbReference>
<dbReference type="GO" id="GO:0005634">
    <property type="term" value="C:nucleus"/>
    <property type="evidence" value="ECO:0007669"/>
    <property type="project" value="UniProtKB-SubCell"/>
</dbReference>
<feature type="compositionally biased region" description="Low complexity" evidence="8">
    <location>
        <begin position="185"/>
        <end position="202"/>
    </location>
</feature>
<comment type="caution">
    <text evidence="10">The sequence shown here is derived from an EMBL/GenBank/DDBJ whole genome shotgun (WGS) entry which is preliminary data.</text>
</comment>
<gene>
    <name evidence="10" type="ORF">niasHT_023869</name>
</gene>
<evidence type="ECO:0000256" key="1">
    <source>
        <dbReference type="ARBA" id="ARBA00004123"/>
    </source>
</evidence>
<dbReference type="FunFam" id="3.30.160.60:FF:001666">
    <property type="entry name" value="MDS1 and EVI1 complex locus"/>
    <property type="match status" value="1"/>
</dbReference>
<evidence type="ECO:0000256" key="3">
    <source>
        <dbReference type="ARBA" id="ARBA00022737"/>
    </source>
</evidence>
<accession>A0ABD2JCG1</accession>
<comment type="subcellular location">
    <subcellularLocation>
        <location evidence="1">Nucleus</location>
    </subcellularLocation>
</comment>
<dbReference type="FunFam" id="3.30.160.60:FF:001729">
    <property type="entry name" value="Zinc finger protein 337"/>
    <property type="match status" value="1"/>
</dbReference>
<name>A0ABD2JCG1_9BILA</name>
<feature type="region of interest" description="Disordered" evidence="8">
    <location>
        <begin position="509"/>
        <end position="531"/>
    </location>
</feature>
<dbReference type="Gene3D" id="3.30.160.60">
    <property type="entry name" value="Classic Zinc Finger"/>
    <property type="match status" value="3"/>
</dbReference>
<dbReference type="Proteomes" id="UP001620626">
    <property type="component" value="Unassembled WGS sequence"/>
</dbReference>
<sequence>METRPLPPPPPPICPASLRRSDAPQNSAPFVGAFSSLDQQHICVSQQQQMGQQPQQQQHGEAVGTDSGLFQMEAQQTLKGAIQQPTKGIESQHQGMQMTPKAPLQNTSLSVPNSTCAAFDYFSLFLPQQDFFHSFGDGSASSLAGEGPSNSVPSGGGPYFCEGPASSSASSASSIPTFCSTGYSSSSAKTSAASTSSSAAAKSQDRKRPYPCPTCDSRFGSKMELEEHQNSHTGLKPFQCDVCQSRFNRRSTLWNHKRIHSDAKPFKCTVCQMQFKWKNSLKCHKEMHLRKNELSQGTMPDTDSQLLTYATAAKKTMGSLSSQMDAIGAASSPSAAVLPPPAMAVLPYSAAPSRLLTCAGTPRKRAPPKSGGNGKGLKVGKTNDPMERRKDGEGADGNGTTQIETVAEGQPTQFGINLFGIGEVAEMTQLKKESKYTQQTEEIAALRREQALQQRQHQQQPSAGFSLFPLQCVPSGANNETDNATSISQQQQQQNFFPLGQQLPSFAMDQQHAHAHQQHPTDNNQPKQQFQPQQLDLHLGQMVDPSFLLQDFQLAQSVTVGVNGQVGMVPFLGFDLQQQLNSLATAPAADHQQMNAVSADRTSSARSSAVPASVSVIFSAPSAVPCTSSAPSSNCFTNACPSSAELLLNGYTHQQQHSQIGPNATRFLPSVTKVQQEKNMSAEFVNDRQHIGYDLFCTTVNSRGTAVVELEEFEVRNNGVSLPTYGQHHFTSADQFGQLGIDQQRFVHLSAGQILEGKQIKAEEQQQPPGTTVAMSY</sequence>
<protein>
    <recommendedName>
        <fullName evidence="9">C2H2-type domain-containing protein</fullName>
    </recommendedName>
</protein>
<keyword evidence="6" id="KW-0539">Nucleus</keyword>
<keyword evidence="5" id="KW-0862">Zinc</keyword>
<dbReference type="InterPro" id="IPR036236">
    <property type="entry name" value="Znf_C2H2_sf"/>
</dbReference>
<feature type="compositionally biased region" description="Basic and acidic residues" evidence="8">
    <location>
        <begin position="384"/>
        <end position="393"/>
    </location>
</feature>
<keyword evidence="11" id="KW-1185">Reference proteome</keyword>
<dbReference type="Pfam" id="PF00096">
    <property type="entry name" value="zf-C2H2"/>
    <property type="match status" value="2"/>
</dbReference>
<dbReference type="PANTHER" id="PTHR24381:SF393">
    <property type="entry name" value="CHROMATIN-LINKED ADAPTOR FOR MSL PROTEINS, ISOFORM B"/>
    <property type="match status" value="1"/>
</dbReference>
<feature type="region of interest" description="Disordered" evidence="8">
    <location>
        <begin position="185"/>
        <end position="211"/>
    </location>
</feature>
<feature type="region of interest" description="Disordered" evidence="8">
    <location>
        <begin position="359"/>
        <end position="401"/>
    </location>
</feature>
<reference evidence="10 11" key="1">
    <citation type="submission" date="2024-10" db="EMBL/GenBank/DDBJ databases">
        <authorList>
            <person name="Kim D."/>
        </authorList>
    </citation>
    <scope>NUCLEOTIDE SEQUENCE [LARGE SCALE GENOMIC DNA]</scope>
    <source>
        <strain evidence="10">BH-2024</strain>
    </source>
</reference>
<evidence type="ECO:0000256" key="5">
    <source>
        <dbReference type="ARBA" id="ARBA00022833"/>
    </source>
</evidence>
<dbReference type="AlphaFoldDB" id="A0ABD2JCG1"/>
<feature type="region of interest" description="Disordered" evidence="8">
    <location>
        <begin position="1"/>
        <end position="32"/>
    </location>
</feature>
<evidence type="ECO:0000313" key="10">
    <source>
        <dbReference type="EMBL" id="KAL3088309.1"/>
    </source>
</evidence>
<dbReference type="EMBL" id="JBICBT010001002">
    <property type="protein sequence ID" value="KAL3088309.1"/>
    <property type="molecule type" value="Genomic_DNA"/>
</dbReference>
<evidence type="ECO:0000313" key="11">
    <source>
        <dbReference type="Proteomes" id="UP001620626"/>
    </source>
</evidence>
<dbReference type="InterPro" id="IPR013087">
    <property type="entry name" value="Znf_C2H2_type"/>
</dbReference>
<proteinExistence type="predicted"/>
<evidence type="ECO:0000256" key="4">
    <source>
        <dbReference type="ARBA" id="ARBA00022771"/>
    </source>
</evidence>
<keyword evidence="2" id="KW-0479">Metal-binding</keyword>
<evidence type="ECO:0000256" key="2">
    <source>
        <dbReference type="ARBA" id="ARBA00022723"/>
    </source>
</evidence>
<dbReference type="GO" id="GO:0008270">
    <property type="term" value="F:zinc ion binding"/>
    <property type="evidence" value="ECO:0007669"/>
    <property type="project" value="UniProtKB-KW"/>
</dbReference>
<feature type="domain" description="C2H2-type" evidence="9">
    <location>
        <begin position="210"/>
        <end position="237"/>
    </location>
</feature>
<dbReference type="SMART" id="SM00355">
    <property type="entry name" value="ZnF_C2H2"/>
    <property type="match status" value="3"/>
</dbReference>
<keyword evidence="3" id="KW-0677">Repeat</keyword>
<dbReference type="PANTHER" id="PTHR24381">
    <property type="entry name" value="ZINC FINGER PROTEIN"/>
    <property type="match status" value="1"/>
</dbReference>
<evidence type="ECO:0000256" key="7">
    <source>
        <dbReference type="PROSITE-ProRule" id="PRU00042"/>
    </source>
</evidence>
<dbReference type="PROSITE" id="PS50157">
    <property type="entry name" value="ZINC_FINGER_C2H2_2"/>
    <property type="match status" value="3"/>
</dbReference>
<dbReference type="PROSITE" id="PS00028">
    <property type="entry name" value="ZINC_FINGER_C2H2_1"/>
    <property type="match status" value="3"/>
</dbReference>
<keyword evidence="4 7" id="KW-0863">Zinc-finger</keyword>
<feature type="compositionally biased region" description="Pro residues" evidence="8">
    <location>
        <begin position="1"/>
        <end position="14"/>
    </location>
</feature>
<feature type="domain" description="C2H2-type" evidence="9">
    <location>
        <begin position="238"/>
        <end position="265"/>
    </location>
</feature>
<organism evidence="10 11">
    <name type="scientific">Heterodera trifolii</name>
    <dbReference type="NCBI Taxonomy" id="157864"/>
    <lineage>
        <taxon>Eukaryota</taxon>
        <taxon>Metazoa</taxon>
        <taxon>Ecdysozoa</taxon>
        <taxon>Nematoda</taxon>
        <taxon>Chromadorea</taxon>
        <taxon>Rhabditida</taxon>
        <taxon>Tylenchina</taxon>
        <taxon>Tylenchomorpha</taxon>
        <taxon>Tylenchoidea</taxon>
        <taxon>Heteroderidae</taxon>
        <taxon>Heteroderinae</taxon>
        <taxon>Heterodera</taxon>
    </lineage>
</organism>
<evidence type="ECO:0000256" key="8">
    <source>
        <dbReference type="SAM" id="MobiDB-lite"/>
    </source>
</evidence>
<feature type="domain" description="C2H2-type" evidence="9">
    <location>
        <begin position="266"/>
        <end position="293"/>
    </location>
</feature>
<evidence type="ECO:0000256" key="6">
    <source>
        <dbReference type="ARBA" id="ARBA00023242"/>
    </source>
</evidence>
<evidence type="ECO:0000259" key="9">
    <source>
        <dbReference type="PROSITE" id="PS50157"/>
    </source>
</evidence>